<dbReference type="RefSeq" id="WP_145168628.1">
    <property type="nucleotide sequence ID" value="NZ_CP036525.1"/>
</dbReference>
<dbReference type="SUPFAM" id="SSF51445">
    <property type="entry name" value="(Trans)glycosidases"/>
    <property type="match status" value="1"/>
</dbReference>
<dbReference type="InterPro" id="IPR013780">
    <property type="entry name" value="Glyco_hydro_b"/>
</dbReference>
<keyword evidence="2 5" id="KW-0808">Transferase</keyword>
<dbReference type="InterPro" id="IPR016377">
    <property type="entry name" value="Sucrose_GGa_phosphorylase-rel"/>
</dbReference>
<sequence length="571" mass="63671">MDMDATTLGLIKSIYGELPEGLVEGLQQLLATDSAQHSDSSDEVPALWSERDVVLITYADQIRDAGMTPLKAQGNWLLDEALDDVISIVHLLPFCPFTSDDGFSVVDYLAVDRKSGTWSDISNLGDSFDLMFDLVLNHASQKHEWFQRYLAGDPEFADFFISQDPSVDLSAVVRPRSLPLLTPFETESETRYIWTTFSADQVDLNYAIPRVMLRMIHTLVEYARRGARIIRLDAIAFLWKEVGTNCLHHPKTHAAVQLMRRIMDQAAPGTLILTETNVPHAENLSYFGGGDDEAHMVYQFSLPPLLLDAIHSGDTGVLRDWMKTLSPPSPQTTFFNFTASHDGVGVRPIEGIVPTERVQQLVDVVKSHGGRVSMRSNSDGSESPYELNITYIDAVADRSKVSPADHSRRFLATQAIMLSMQGMPAVYFHSLVGSPNDIAAVEESGQNRRINRHKYQRSELDNALDDAHSLQRRVFDGMRRLLDVRCQQPAFHPNAKQDVLDLPSDGLIGFLRTASSGDQILVLANLSSVPQMVDAGVIPADMGYDELAQERLFTDDGVPMRPFQVRWISNQ</sequence>
<dbReference type="EC" id="2.4.1.7" evidence="5"/>
<dbReference type="KEGG" id="rlc:K227x_12030"/>
<protein>
    <submittedName>
        <fullName evidence="5">Sucrose phosphorylase</fullName>
        <ecNumber evidence="5">2.4.1.7</ecNumber>
    </submittedName>
</protein>
<evidence type="ECO:0000256" key="3">
    <source>
        <dbReference type="PIRSR" id="PIRSR003059-2"/>
    </source>
</evidence>
<dbReference type="Proteomes" id="UP000318538">
    <property type="component" value="Chromosome"/>
</dbReference>
<dbReference type="Gene3D" id="2.60.40.1180">
    <property type="entry name" value="Golgi alpha-mannosidase II"/>
    <property type="match status" value="1"/>
</dbReference>
<dbReference type="InterPro" id="IPR006047">
    <property type="entry name" value="GH13_cat_dom"/>
</dbReference>
<dbReference type="OrthoDB" id="9805159at2"/>
<accession>A0A517N6S6</accession>
<dbReference type="PANTHER" id="PTHR38784">
    <property type="entry name" value="SUCROSE PHOSPHORYLASE"/>
    <property type="match status" value="1"/>
</dbReference>
<gene>
    <name evidence="5" type="ORF">K227x_12030</name>
</gene>
<dbReference type="Gene3D" id="3.20.20.80">
    <property type="entry name" value="Glycosidases"/>
    <property type="match status" value="1"/>
</dbReference>
<evidence type="ECO:0000256" key="1">
    <source>
        <dbReference type="ARBA" id="ARBA00022676"/>
    </source>
</evidence>
<dbReference type="InterPro" id="IPR045857">
    <property type="entry name" value="O16G_dom_2"/>
</dbReference>
<feature type="domain" description="Glycosyl hydrolase family 13 catalytic" evidence="4">
    <location>
        <begin position="82"/>
        <end position="468"/>
    </location>
</feature>
<feature type="binding site" evidence="3">
    <location>
        <position position="138"/>
    </location>
    <ligand>
        <name>substrate</name>
    </ligand>
</feature>
<dbReference type="Gene3D" id="3.90.400.10">
    <property type="entry name" value="Oligo-1,6-glucosidase, Domain 2"/>
    <property type="match status" value="1"/>
</dbReference>
<keyword evidence="1 5" id="KW-0328">Glycosyltransferase</keyword>
<keyword evidence="6" id="KW-1185">Reference proteome</keyword>
<dbReference type="InterPro" id="IPR017853">
    <property type="entry name" value="GH"/>
</dbReference>
<proteinExistence type="predicted"/>
<evidence type="ECO:0000256" key="2">
    <source>
        <dbReference type="ARBA" id="ARBA00022679"/>
    </source>
</evidence>
<dbReference type="Pfam" id="PF00128">
    <property type="entry name" value="Alpha-amylase"/>
    <property type="match status" value="1"/>
</dbReference>
<dbReference type="SMART" id="SM00642">
    <property type="entry name" value="Aamy"/>
    <property type="match status" value="1"/>
</dbReference>
<feature type="binding site" evidence="3">
    <location>
        <begin position="231"/>
        <end position="233"/>
    </location>
    <ligand>
        <name>substrate</name>
    </ligand>
</feature>
<dbReference type="GO" id="GO:0009018">
    <property type="term" value="F:sucrose phosphorylase activity"/>
    <property type="evidence" value="ECO:0007669"/>
    <property type="project" value="UniProtKB-EC"/>
</dbReference>
<dbReference type="PIRSF" id="PIRSF003059">
    <property type="entry name" value="Sucrose_phosphorylase"/>
    <property type="match status" value="1"/>
</dbReference>
<evidence type="ECO:0000259" key="4">
    <source>
        <dbReference type="SMART" id="SM00642"/>
    </source>
</evidence>
<evidence type="ECO:0000313" key="6">
    <source>
        <dbReference type="Proteomes" id="UP000318538"/>
    </source>
</evidence>
<dbReference type="PANTHER" id="PTHR38784:SF1">
    <property type="entry name" value="SUCROSE PHOSPHORYLASE"/>
    <property type="match status" value="1"/>
</dbReference>
<feature type="binding site" evidence="3">
    <location>
        <position position="100"/>
    </location>
    <ligand>
        <name>substrate</name>
    </ligand>
</feature>
<evidence type="ECO:0000313" key="5">
    <source>
        <dbReference type="EMBL" id="QDT02825.1"/>
    </source>
</evidence>
<feature type="binding site" evidence="3">
    <location>
        <begin position="341"/>
        <end position="342"/>
    </location>
    <ligand>
        <name>substrate</name>
    </ligand>
</feature>
<dbReference type="CDD" id="cd11356">
    <property type="entry name" value="AmyAc_Sucrose_phosphorylase-like_1"/>
    <property type="match status" value="1"/>
</dbReference>
<dbReference type="AlphaFoldDB" id="A0A517N6S6"/>
<name>A0A517N6S6_9BACT</name>
<feature type="binding site" evidence="3">
    <location>
        <position position="448"/>
    </location>
    <ligand>
        <name>substrate</name>
    </ligand>
</feature>
<dbReference type="InterPro" id="IPR033746">
    <property type="entry name" value="GGa_phosphorylase"/>
</dbReference>
<dbReference type="GO" id="GO:0005975">
    <property type="term" value="P:carbohydrate metabolic process"/>
    <property type="evidence" value="ECO:0007669"/>
    <property type="project" value="InterPro"/>
</dbReference>
<dbReference type="EMBL" id="CP036525">
    <property type="protein sequence ID" value="QDT02825.1"/>
    <property type="molecule type" value="Genomic_DNA"/>
</dbReference>
<organism evidence="5 6">
    <name type="scientific">Rubripirellula lacrimiformis</name>
    <dbReference type="NCBI Taxonomy" id="1930273"/>
    <lineage>
        <taxon>Bacteria</taxon>
        <taxon>Pseudomonadati</taxon>
        <taxon>Planctomycetota</taxon>
        <taxon>Planctomycetia</taxon>
        <taxon>Pirellulales</taxon>
        <taxon>Pirellulaceae</taxon>
        <taxon>Rubripirellula</taxon>
    </lineage>
</organism>
<reference evidence="5 6" key="1">
    <citation type="submission" date="2019-02" db="EMBL/GenBank/DDBJ databases">
        <title>Deep-cultivation of Planctomycetes and their phenomic and genomic characterization uncovers novel biology.</title>
        <authorList>
            <person name="Wiegand S."/>
            <person name="Jogler M."/>
            <person name="Boedeker C."/>
            <person name="Pinto D."/>
            <person name="Vollmers J."/>
            <person name="Rivas-Marin E."/>
            <person name="Kohn T."/>
            <person name="Peeters S.H."/>
            <person name="Heuer A."/>
            <person name="Rast P."/>
            <person name="Oberbeckmann S."/>
            <person name="Bunk B."/>
            <person name="Jeske O."/>
            <person name="Meyerdierks A."/>
            <person name="Storesund J.E."/>
            <person name="Kallscheuer N."/>
            <person name="Luecker S."/>
            <person name="Lage O.M."/>
            <person name="Pohl T."/>
            <person name="Merkel B.J."/>
            <person name="Hornburger P."/>
            <person name="Mueller R.-W."/>
            <person name="Bruemmer F."/>
            <person name="Labrenz M."/>
            <person name="Spormann A.M."/>
            <person name="Op den Camp H."/>
            <person name="Overmann J."/>
            <person name="Amann R."/>
            <person name="Jetten M.S.M."/>
            <person name="Mascher T."/>
            <person name="Medema M.H."/>
            <person name="Devos D.P."/>
            <person name="Kaster A.-K."/>
            <person name="Ovreas L."/>
            <person name="Rohde M."/>
            <person name="Galperin M.Y."/>
            <person name="Jogler C."/>
        </authorList>
    </citation>
    <scope>NUCLEOTIDE SEQUENCE [LARGE SCALE GENOMIC DNA]</scope>
    <source>
        <strain evidence="5 6">K22_7</strain>
    </source>
</reference>